<dbReference type="Proteomes" id="UP000295455">
    <property type="component" value="Unassembled WGS sequence"/>
</dbReference>
<dbReference type="AlphaFoldDB" id="A0A4R1RNS3"/>
<accession>A0A4R1RNS3</accession>
<dbReference type="RefSeq" id="WP_132216219.1">
    <property type="nucleotide sequence ID" value="NZ_OX156936.1"/>
</dbReference>
<keyword evidence="2" id="KW-1185">Reference proteome</keyword>
<organism evidence="1 2">
    <name type="scientific">Mariniflexile fucanivorans</name>
    <dbReference type="NCBI Taxonomy" id="264023"/>
    <lineage>
        <taxon>Bacteria</taxon>
        <taxon>Pseudomonadati</taxon>
        <taxon>Bacteroidota</taxon>
        <taxon>Flavobacteriia</taxon>
        <taxon>Flavobacteriales</taxon>
        <taxon>Flavobacteriaceae</taxon>
        <taxon>Mariniflexile</taxon>
    </lineage>
</organism>
<proteinExistence type="predicted"/>
<evidence type="ECO:0000313" key="1">
    <source>
        <dbReference type="EMBL" id="TCL67971.1"/>
    </source>
</evidence>
<gene>
    <name evidence="1" type="ORF">EV196_102534</name>
</gene>
<protein>
    <submittedName>
        <fullName evidence="1">Uncharacterized protein</fullName>
    </submittedName>
</protein>
<dbReference type="EMBL" id="SLUP01000002">
    <property type="protein sequence ID" value="TCL67971.1"/>
    <property type="molecule type" value="Genomic_DNA"/>
</dbReference>
<reference evidence="1 2" key="1">
    <citation type="submission" date="2019-03" db="EMBL/GenBank/DDBJ databases">
        <title>Genomic Encyclopedia of Type Strains, Phase IV (KMG-IV): sequencing the most valuable type-strain genomes for metagenomic binning, comparative biology and taxonomic classification.</title>
        <authorList>
            <person name="Goeker M."/>
        </authorList>
    </citation>
    <scope>NUCLEOTIDE SEQUENCE [LARGE SCALE GENOMIC DNA]</scope>
    <source>
        <strain evidence="1 2">DSM 18792</strain>
    </source>
</reference>
<evidence type="ECO:0000313" key="2">
    <source>
        <dbReference type="Proteomes" id="UP000295455"/>
    </source>
</evidence>
<name>A0A4R1RNS3_9FLAO</name>
<dbReference type="OrthoDB" id="1451699at2"/>
<sequence length="72" mass="8281">MSEFKQYRRKNVSEMRPYVKGETLDANVSISEADSKAGSPKVGDMIARNPKNHQDQWLVAKAYFEDNFEVVE</sequence>
<comment type="caution">
    <text evidence="1">The sequence shown here is derived from an EMBL/GenBank/DDBJ whole genome shotgun (WGS) entry which is preliminary data.</text>
</comment>